<dbReference type="PANTHER" id="PTHR43674:SF2">
    <property type="entry name" value="BETA-UREIDOPROPIONASE"/>
    <property type="match status" value="1"/>
</dbReference>
<organism evidence="3 4">
    <name type="scientific">Lentibacillus salinarum</name>
    <dbReference type="NCBI Taxonomy" id="446820"/>
    <lineage>
        <taxon>Bacteria</taxon>
        <taxon>Bacillati</taxon>
        <taxon>Bacillota</taxon>
        <taxon>Bacilli</taxon>
        <taxon>Bacillales</taxon>
        <taxon>Bacillaceae</taxon>
        <taxon>Lentibacillus</taxon>
    </lineage>
</organism>
<dbReference type="SUPFAM" id="SSF56317">
    <property type="entry name" value="Carbon-nitrogen hydrolase"/>
    <property type="match status" value="1"/>
</dbReference>
<dbReference type="GO" id="GO:0016787">
    <property type="term" value="F:hydrolase activity"/>
    <property type="evidence" value="ECO:0007669"/>
    <property type="project" value="UniProtKB-KW"/>
</dbReference>
<name>A0ABW3ZTT6_9BACI</name>
<dbReference type="EMBL" id="JBHTNH010000019">
    <property type="protein sequence ID" value="MFD1361751.1"/>
    <property type="molecule type" value="Genomic_DNA"/>
</dbReference>
<protein>
    <submittedName>
        <fullName evidence="3">Carbon-nitrogen hydrolase family protein</fullName>
    </submittedName>
</protein>
<evidence type="ECO:0000259" key="2">
    <source>
        <dbReference type="PROSITE" id="PS50263"/>
    </source>
</evidence>
<proteinExistence type="predicted"/>
<feature type="domain" description="CN hydrolase" evidence="2">
    <location>
        <begin position="4"/>
        <end position="239"/>
    </location>
</feature>
<evidence type="ECO:0000256" key="1">
    <source>
        <dbReference type="ARBA" id="ARBA00022801"/>
    </source>
</evidence>
<dbReference type="Gene3D" id="3.60.110.10">
    <property type="entry name" value="Carbon-nitrogen hydrolase"/>
    <property type="match status" value="1"/>
</dbReference>
<reference evidence="4" key="1">
    <citation type="journal article" date="2019" name="Int. J. Syst. Evol. Microbiol.">
        <title>The Global Catalogue of Microorganisms (GCM) 10K type strain sequencing project: providing services to taxonomists for standard genome sequencing and annotation.</title>
        <authorList>
            <consortium name="The Broad Institute Genomics Platform"/>
            <consortium name="The Broad Institute Genome Sequencing Center for Infectious Disease"/>
            <person name="Wu L."/>
            <person name="Ma J."/>
        </authorList>
    </citation>
    <scope>NUCLEOTIDE SEQUENCE [LARGE SCALE GENOMIC DNA]</scope>
    <source>
        <strain evidence="4">CCUG 54822</strain>
    </source>
</reference>
<comment type="caution">
    <text evidence="3">The sequence shown here is derived from an EMBL/GenBank/DDBJ whole genome shotgun (WGS) entry which is preliminary data.</text>
</comment>
<dbReference type="PROSITE" id="PS50263">
    <property type="entry name" value="CN_HYDROLASE"/>
    <property type="match status" value="1"/>
</dbReference>
<evidence type="ECO:0000313" key="4">
    <source>
        <dbReference type="Proteomes" id="UP001597178"/>
    </source>
</evidence>
<accession>A0ABW3ZTT6</accession>
<dbReference type="InterPro" id="IPR036526">
    <property type="entry name" value="C-N_Hydrolase_sf"/>
</dbReference>
<evidence type="ECO:0000313" key="3">
    <source>
        <dbReference type="EMBL" id="MFD1361751.1"/>
    </source>
</evidence>
<dbReference type="PANTHER" id="PTHR43674">
    <property type="entry name" value="NITRILASE C965.09-RELATED"/>
    <property type="match status" value="1"/>
</dbReference>
<sequence length="264" mass="29650">MKHINVTLAQLTPKLEDKDYNFDQISKAMVKANKEQSDLIVFPELFLTGYSMGDKLNELAETIDGPSVNKIKEMCKSLSLYAVFGFPELGDNGHYYITSALIDDKGELIGTYRKTHLFDQEKAFFNSGSGLKVIPTPIGNFGLMICFDVEFPEVARALKLMGADIIVIVNANMDPYKEHHYIYAKSRAMENEIPVVICNRLGLEEDLNFCGDSLVLDSWGHELLTMEGSEDVKTVTLPLLSVKDPKMNYVSSRKTDLYSVLIDK</sequence>
<keyword evidence="4" id="KW-1185">Reference proteome</keyword>
<dbReference type="Proteomes" id="UP001597178">
    <property type="component" value="Unassembled WGS sequence"/>
</dbReference>
<dbReference type="RefSeq" id="WP_382399623.1">
    <property type="nucleotide sequence ID" value="NZ_JBHTNH010000019.1"/>
</dbReference>
<keyword evidence="1 3" id="KW-0378">Hydrolase</keyword>
<dbReference type="InterPro" id="IPR050345">
    <property type="entry name" value="Aliph_Amidase/BUP"/>
</dbReference>
<dbReference type="CDD" id="cd07197">
    <property type="entry name" value="nitrilase"/>
    <property type="match status" value="1"/>
</dbReference>
<dbReference type="Pfam" id="PF00795">
    <property type="entry name" value="CN_hydrolase"/>
    <property type="match status" value="1"/>
</dbReference>
<dbReference type="InterPro" id="IPR003010">
    <property type="entry name" value="C-N_Hydrolase"/>
</dbReference>
<gene>
    <name evidence="3" type="ORF">ACFQ4A_08795</name>
</gene>